<comment type="caution">
    <text evidence="3">The sequence shown here is derived from an EMBL/GenBank/DDBJ whole genome shotgun (WGS) entry which is preliminary data.</text>
</comment>
<reference evidence="3" key="1">
    <citation type="submission" date="2020-10" db="EMBL/GenBank/DDBJ databases">
        <authorList>
            <person name="Gilroy R."/>
        </authorList>
    </citation>
    <scope>NUCLEOTIDE SEQUENCE</scope>
    <source>
        <strain evidence="3">6276</strain>
    </source>
</reference>
<dbReference type="SUPFAM" id="SSF47413">
    <property type="entry name" value="lambda repressor-like DNA-binding domains"/>
    <property type="match status" value="1"/>
</dbReference>
<dbReference type="GO" id="GO:0005829">
    <property type="term" value="C:cytosol"/>
    <property type="evidence" value="ECO:0007669"/>
    <property type="project" value="TreeGrafter"/>
</dbReference>
<dbReference type="AlphaFoldDB" id="A0A9D1JNE7"/>
<dbReference type="InterPro" id="IPR010982">
    <property type="entry name" value="Lambda_DNA-bd_dom_sf"/>
</dbReference>
<dbReference type="EMBL" id="DVIU01000143">
    <property type="protein sequence ID" value="HIS36439.1"/>
    <property type="molecule type" value="Genomic_DNA"/>
</dbReference>
<evidence type="ECO:0000256" key="1">
    <source>
        <dbReference type="ARBA" id="ARBA00023125"/>
    </source>
</evidence>
<dbReference type="Proteomes" id="UP000823928">
    <property type="component" value="Unassembled WGS sequence"/>
</dbReference>
<feature type="domain" description="HTH cro/C1-type" evidence="2">
    <location>
        <begin position="10"/>
        <end position="64"/>
    </location>
</feature>
<dbReference type="CDD" id="cd00093">
    <property type="entry name" value="HTH_XRE"/>
    <property type="match status" value="1"/>
</dbReference>
<evidence type="ECO:0000259" key="2">
    <source>
        <dbReference type="PROSITE" id="PS50943"/>
    </source>
</evidence>
<dbReference type="InterPro" id="IPR050807">
    <property type="entry name" value="TransReg_Diox_bact_type"/>
</dbReference>
<evidence type="ECO:0000313" key="3">
    <source>
        <dbReference type="EMBL" id="HIS36439.1"/>
    </source>
</evidence>
<reference evidence="3" key="2">
    <citation type="journal article" date="2021" name="PeerJ">
        <title>Extensive microbial diversity within the chicken gut microbiome revealed by metagenomics and culture.</title>
        <authorList>
            <person name="Gilroy R."/>
            <person name="Ravi A."/>
            <person name="Getino M."/>
            <person name="Pursley I."/>
            <person name="Horton D.L."/>
            <person name="Alikhan N.F."/>
            <person name="Baker D."/>
            <person name="Gharbi K."/>
            <person name="Hall N."/>
            <person name="Watson M."/>
            <person name="Adriaenssens E.M."/>
            <person name="Foster-Nyarko E."/>
            <person name="Jarju S."/>
            <person name="Secka A."/>
            <person name="Antonio M."/>
            <person name="Oren A."/>
            <person name="Chaudhuri R.R."/>
            <person name="La Ragione R."/>
            <person name="Hildebrand F."/>
            <person name="Pallen M.J."/>
        </authorList>
    </citation>
    <scope>NUCLEOTIDE SEQUENCE</scope>
    <source>
        <strain evidence="3">6276</strain>
    </source>
</reference>
<dbReference type="GO" id="GO:0003677">
    <property type="term" value="F:DNA binding"/>
    <property type="evidence" value="ECO:0007669"/>
    <property type="project" value="UniProtKB-KW"/>
</dbReference>
<dbReference type="PANTHER" id="PTHR46797:SF1">
    <property type="entry name" value="METHYLPHOSPHONATE SYNTHASE"/>
    <property type="match status" value="1"/>
</dbReference>
<name>A0A9D1JNE7_9BACT</name>
<organism evidence="3 4">
    <name type="scientific">Candidatus Scatousia excrementigallinarum</name>
    <dbReference type="NCBI Taxonomy" id="2840935"/>
    <lineage>
        <taxon>Bacteria</taxon>
        <taxon>Candidatus Scatousia</taxon>
    </lineage>
</organism>
<keyword evidence="1" id="KW-0238">DNA-binding</keyword>
<dbReference type="PROSITE" id="PS50943">
    <property type="entry name" value="HTH_CROC1"/>
    <property type="match status" value="1"/>
</dbReference>
<sequence>MEKSEVANRIKELREAKKMTQNALANAAGVSPTYIYQLERGEKSPTVEYLDHICWGLGLTLKEFFDCPNEEENYTFNFSSLSPTQRQLLVAFLKSL</sequence>
<accession>A0A9D1JNE7</accession>
<evidence type="ECO:0000313" key="4">
    <source>
        <dbReference type="Proteomes" id="UP000823928"/>
    </source>
</evidence>
<protein>
    <submittedName>
        <fullName evidence="3">Helix-turn-helix transcriptional regulator</fullName>
    </submittedName>
</protein>
<dbReference type="Gene3D" id="1.10.260.40">
    <property type="entry name" value="lambda repressor-like DNA-binding domains"/>
    <property type="match status" value="1"/>
</dbReference>
<dbReference type="InterPro" id="IPR001387">
    <property type="entry name" value="Cro/C1-type_HTH"/>
</dbReference>
<proteinExistence type="predicted"/>
<dbReference type="SMART" id="SM00530">
    <property type="entry name" value="HTH_XRE"/>
    <property type="match status" value="1"/>
</dbReference>
<dbReference type="Pfam" id="PF01381">
    <property type="entry name" value="HTH_3"/>
    <property type="match status" value="1"/>
</dbReference>
<dbReference type="PANTHER" id="PTHR46797">
    <property type="entry name" value="HTH-TYPE TRANSCRIPTIONAL REGULATOR"/>
    <property type="match status" value="1"/>
</dbReference>
<gene>
    <name evidence="3" type="ORF">IAC10_07400</name>
</gene>
<dbReference type="GO" id="GO:0003700">
    <property type="term" value="F:DNA-binding transcription factor activity"/>
    <property type="evidence" value="ECO:0007669"/>
    <property type="project" value="TreeGrafter"/>
</dbReference>